<dbReference type="EMBL" id="LR796745">
    <property type="protein sequence ID" value="CAB4163504.1"/>
    <property type="molecule type" value="Genomic_DNA"/>
</dbReference>
<organism evidence="1">
    <name type="scientific">uncultured Caudovirales phage</name>
    <dbReference type="NCBI Taxonomy" id="2100421"/>
    <lineage>
        <taxon>Viruses</taxon>
        <taxon>Duplodnaviria</taxon>
        <taxon>Heunggongvirae</taxon>
        <taxon>Uroviricota</taxon>
        <taxon>Caudoviricetes</taxon>
        <taxon>Peduoviridae</taxon>
        <taxon>Maltschvirus</taxon>
        <taxon>Maltschvirus maltsch</taxon>
    </lineage>
</organism>
<reference evidence="1" key="1">
    <citation type="submission" date="2020-04" db="EMBL/GenBank/DDBJ databases">
        <authorList>
            <person name="Chiriac C."/>
            <person name="Salcher M."/>
            <person name="Ghai R."/>
            <person name="Kavagutti S V."/>
        </authorList>
    </citation>
    <scope>NUCLEOTIDE SEQUENCE</scope>
</reference>
<evidence type="ECO:0000313" key="1">
    <source>
        <dbReference type="EMBL" id="CAB4163504.1"/>
    </source>
</evidence>
<sequence>MKITVTEQIFLDEFRNSSRADQFSREALVAIFAYITEAEGDVPADEGSDIELDVVGICCEYVEVENSDIDEIENYSNCDVIAELEDSTVFYQS</sequence>
<protein>
    <submittedName>
        <fullName evidence="1">Uncharacterized protein</fullName>
    </submittedName>
</protein>
<accession>A0A6J5P7K3</accession>
<name>A0A6J5P7K3_9CAUD</name>
<gene>
    <name evidence="2" type="ORF">UFOVP1148_38</name>
    <name evidence="1" type="ORF">UFOVP809_29</name>
</gene>
<evidence type="ECO:0000313" key="2">
    <source>
        <dbReference type="EMBL" id="CAB4186556.1"/>
    </source>
</evidence>
<dbReference type="EMBL" id="LR797100">
    <property type="protein sequence ID" value="CAB4186556.1"/>
    <property type="molecule type" value="Genomic_DNA"/>
</dbReference>
<proteinExistence type="predicted"/>